<dbReference type="PROSITE" id="PS00635">
    <property type="entry name" value="PILI_CHAPERONE"/>
    <property type="match status" value="1"/>
</dbReference>
<dbReference type="PRINTS" id="PR00969">
    <property type="entry name" value="CHAPERONPILI"/>
</dbReference>
<dbReference type="InterPro" id="IPR013783">
    <property type="entry name" value="Ig-like_fold"/>
</dbReference>
<dbReference type="Gene3D" id="2.60.40.10">
    <property type="entry name" value="Immunoglobulins"/>
    <property type="match status" value="2"/>
</dbReference>
<evidence type="ECO:0000256" key="4">
    <source>
        <dbReference type="ARBA" id="ARBA00022729"/>
    </source>
</evidence>
<accession>A0A6C7HU31</accession>
<dbReference type="InterPro" id="IPR050643">
    <property type="entry name" value="Periplasmic_pilus_chap"/>
</dbReference>
<sequence>MAAKLLAACISFIRLSAMKWMIALCLACAAMPAWSGIYIYGTRIIYPAQKKDITVQLMNDGKRSSLIQAWIDNGDTSLPPEKLQVPFIMTPPVIRVAANSGQQLKIKKLANNLPGDRESLFYLNVLDIPPNSDENKDKNIIKFALQNRIKLIYRPPGVQKVDKATFSRLQLLRAPGSISVKNNSANWITIPEIKAKSKVNKETLLLAPWSSQSITTTVVVNSYTVTLIDDSGNYLNETVKIEN</sequence>
<dbReference type="PANTHER" id="PTHR30251">
    <property type="entry name" value="PILUS ASSEMBLY CHAPERONE"/>
    <property type="match status" value="1"/>
</dbReference>
<evidence type="ECO:0000313" key="10">
    <source>
        <dbReference type="EMBL" id="CAR33729.1"/>
    </source>
</evidence>
<dbReference type="InterPro" id="IPR036316">
    <property type="entry name" value="Pili_assmbl_chap_C_dom_sf"/>
</dbReference>
<proteinExistence type="inferred from homology"/>
<dbReference type="AlphaFoldDB" id="A0A6C7HU31"/>
<evidence type="ECO:0000256" key="5">
    <source>
        <dbReference type="ARBA" id="ARBA00022764"/>
    </source>
</evidence>
<keyword evidence="3" id="KW-1029">Fimbrium biogenesis</keyword>
<name>A0A6C7HU31_SALEP</name>
<evidence type="ECO:0000256" key="1">
    <source>
        <dbReference type="ARBA" id="ARBA00004418"/>
    </source>
</evidence>
<feature type="domain" description="Pili assembly chaperone N-terminal" evidence="9">
    <location>
        <begin position="36"/>
        <end position="158"/>
    </location>
</feature>
<evidence type="ECO:0000256" key="2">
    <source>
        <dbReference type="ARBA" id="ARBA00007399"/>
    </source>
</evidence>
<dbReference type="GO" id="GO:0071555">
    <property type="term" value="P:cell wall organization"/>
    <property type="evidence" value="ECO:0007669"/>
    <property type="project" value="InterPro"/>
</dbReference>
<organism evidence="10 11">
    <name type="scientific">Salmonella enteritidis PT4 (strain P125109)</name>
    <dbReference type="NCBI Taxonomy" id="550537"/>
    <lineage>
        <taxon>Bacteria</taxon>
        <taxon>Pseudomonadati</taxon>
        <taxon>Pseudomonadota</taxon>
        <taxon>Gammaproteobacteria</taxon>
        <taxon>Enterobacterales</taxon>
        <taxon>Enterobacteriaceae</taxon>
        <taxon>Salmonella</taxon>
    </lineage>
</organism>
<keyword evidence="7" id="KW-0393">Immunoglobulin domain</keyword>
<gene>
    <name evidence="10" type="primary">pegB</name>
    <name evidence="10" type="ordered locus">SEN2145A</name>
</gene>
<evidence type="ECO:0000256" key="7">
    <source>
        <dbReference type="ARBA" id="ARBA00023319"/>
    </source>
</evidence>
<dbReference type="PANTHER" id="PTHR30251:SF10">
    <property type="entry name" value="FIMBRIAL CHAPERONE YEHC-RELATED"/>
    <property type="match status" value="1"/>
</dbReference>
<evidence type="ECO:0000256" key="6">
    <source>
        <dbReference type="ARBA" id="ARBA00023186"/>
    </source>
</evidence>
<dbReference type="FunFam" id="2.60.40.10:FF:000458">
    <property type="entry name" value="Molecular chaperone FimC"/>
    <property type="match status" value="1"/>
</dbReference>
<protein>
    <submittedName>
        <fullName evidence="10">Fimbrial chaperone protein</fullName>
    </submittedName>
</protein>
<evidence type="ECO:0000259" key="9">
    <source>
        <dbReference type="Pfam" id="PF00345"/>
    </source>
</evidence>
<comment type="subcellular location">
    <subcellularLocation>
        <location evidence="1 8">Periplasm</location>
    </subcellularLocation>
</comment>
<dbReference type="NCBIfam" id="NF011764">
    <property type="entry name" value="PRK15218.1"/>
    <property type="match status" value="1"/>
</dbReference>
<dbReference type="Proteomes" id="UP000000613">
    <property type="component" value="Chromosome"/>
</dbReference>
<keyword evidence="5" id="KW-0574">Periplasm</keyword>
<dbReference type="InterPro" id="IPR008962">
    <property type="entry name" value="PapD-like_sf"/>
</dbReference>
<dbReference type="Pfam" id="PF00345">
    <property type="entry name" value="PapD_N"/>
    <property type="match status" value="1"/>
</dbReference>
<evidence type="ECO:0000313" key="11">
    <source>
        <dbReference type="Proteomes" id="UP000000613"/>
    </source>
</evidence>
<dbReference type="GO" id="GO:0030288">
    <property type="term" value="C:outer membrane-bounded periplasmic space"/>
    <property type="evidence" value="ECO:0007669"/>
    <property type="project" value="InterPro"/>
</dbReference>
<keyword evidence="4" id="KW-0732">Signal</keyword>
<evidence type="ECO:0000256" key="8">
    <source>
        <dbReference type="RuleBase" id="RU003918"/>
    </source>
</evidence>
<comment type="similarity">
    <text evidence="2 8">Belongs to the periplasmic pilus chaperone family.</text>
</comment>
<dbReference type="InterPro" id="IPR016147">
    <property type="entry name" value="Pili_assmbl_chaperone_N"/>
</dbReference>
<dbReference type="SUPFAM" id="SSF49584">
    <property type="entry name" value="Periplasmic chaperone C-domain"/>
    <property type="match status" value="1"/>
</dbReference>
<dbReference type="SUPFAM" id="SSF49354">
    <property type="entry name" value="PapD-like"/>
    <property type="match status" value="1"/>
</dbReference>
<reference evidence="10 11" key="1">
    <citation type="journal article" date="2008" name="Genome Res.">
        <title>Comparative genome analysis of Salmonella enteritidis PT4 and Salmonella gallinarum 287/91 provides insights into evolutionary and host adaptation pathways.</title>
        <authorList>
            <person name="Thomson N.R."/>
            <person name="Clayton D.J."/>
            <person name="Windhorst D."/>
            <person name="Vernikos G."/>
            <person name="Davidson S."/>
            <person name="Churcher C."/>
            <person name="Quail M.A."/>
            <person name="Stevens M."/>
            <person name="Jones M.A."/>
            <person name="Watson M."/>
            <person name="Barron A."/>
            <person name="Layton A."/>
            <person name="Pickard D."/>
            <person name="Kingsley R.A."/>
            <person name="Bignell A."/>
            <person name="Clark L."/>
            <person name="Harris B."/>
            <person name="Ormond D."/>
            <person name="Abdellah Z."/>
            <person name="Brooks K."/>
            <person name="Cherevach I."/>
            <person name="Chillingworth T."/>
            <person name="Woodward J."/>
            <person name="Norberczak H."/>
            <person name="Lord A."/>
            <person name="Arrowsmith C."/>
            <person name="Jagels K."/>
            <person name="Moule S."/>
            <person name="Mungall K."/>
            <person name="Sanders M."/>
            <person name="Whitehead S."/>
            <person name="Chabalgoity J.A."/>
            <person name="Maskell D."/>
            <person name="Humphrey T."/>
            <person name="Roberts M."/>
            <person name="Barrow P.A."/>
            <person name="Dougan G."/>
            <person name="Parkhill J."/>
        </authorList>
    </citation>
    <scope>NUCLEOTIDE SEQUENCE [LARGE SCALE GENOMIC DNA]</scope>
    <source>
        <strain evidence="10 11">P125109</strain>
    </source>
</reference>
<dbReference type="InterPro" id="IPR001829">
    <property type="entry name" value="Pili_assmbl_chaperone_bac"/>
</dbReference>
<keyword evidence="6 8" id="KW-0143">Chaperone</keyword>
<dbReference type="InterPro" id="IPR018046">
    <property type="entry name" value="Pili_assmbl_chaperone_CS"/>
</dbReference>
<evidence type="ECO:0000256" key="3">
    <source>
        <dbReference type="ARBA" id="ARBA00022558"/>
    </source>
</evidence>
<dbReference type="KEGG" id="set:SEN2145A"/>
<dbReference type="EMBL" id="AM933172">
    <property type="protein sequence ID" value="CAR33729.1"/>
    <property type="molecule type" value="Genomic_DNA"/>
</dbReference>